<dbReference type="InterPro" id="IPR023509">
    <property type="entry name" value="DTD-like_sf"/>
</dbReference>
<gene>
    <name evidence="18" type="ORF">EXN66_Car016411</name>
</gene>
<feature type="domain" description="THAP-type" evidence="17">
    <location>
        <begin position="397"/>
        <end position="483"/>
    </location>
</feature>
<feature type="compositionally biased region" description="Acidic residues" evidence="16">
    <location>
        <begin position="648"/>
        <end position="665"/>
    </location>
</feature>
<evidence type="ECO:0000256" key="7">
    <source>
        <dbReference type="ARBA" id="ARBA00023054"/>
    </source>
</evidence>
<dbReference type="InterPro" id="IPR006612">
    <property type="entry name" value="THAP_Znf"/>
</dbReference>
<evidence type="ECO:0000313" key="19">
    <source>
        <dbReference type="Proteomes" id="UP000503349"/>
    </source>
</evidence>
<evidence type="ECO:0000256" key="5">
    <source>
        <dbReference type="ARBA" id="ARBA00022833"/>
    </source>
</evidence>
<keyword evidence="11 15" id="KW-0131">Cell cycle</keyword>
<reference evidence="19" key="2">
    <citation type="submission" date="2019-02" db="EMBL/GenBank/DDBJ databases">
        <title>Opniocepnalus argus Var Kimnra genome.</title>
        <authorList>
            <person name="Zhou C."/>
            <person name="Xiao S."/>
        </authorList>
    </citation>
    <scope>NUCLEOTIDE SEQUENCE [LARGE SCALE GENOMIC DNA]</scope>
</reference>
<evidence type="ECO:0000256" key="11">
    <source>
        <dbReference type="ARBA" id="ARBA00023306"/>
    </source>
</evidence>
<dbReference type="SUPFAM" id="SSF57716">
    <property type="entry name" value="Glucocorticoid receptor-like (DNA-binding domain)"/>
    <property type="match status" value="2"/>
</dbReference>
<dbReference type="SMART" id="SM00980">
    <property type="entry name" value="THAP"/>
    <property type="match status" value="2"/>
</dbReference>
<evidence type="ECO:0000256" key="1">
    <source>
        <dbReference type="ARBA" id="ARBA00004642"/>
    </source>
</evidence>
<evidence type="ECO:0000256" key="6">
    <source>
        <dbReference type="ARBA" id="ARBA00023015"/>
    </source>
</evidence>
<dbReference type="PROSITE" id="PS50950">
    <property type="entry name" value="ZF_THAP"/>
    <property type="match status" value="2"/>
</dbReference>
<dbReference type="GO" id="GO:0043565">
    <property type="term" value="F:sequence-specific DNA binding"/>
    <property type="evidence" value="ECO:0007669"/>
    <property type="project" value="UniProtKB-UniRule"/>
</dbReference>
<keyword evidence="9 15" id="KW-0804">Transcription</keyword>
<feature type="domain" description="THAP-type" evidence="17">
    <location>
        <begin position="123"/>
        <end position="204"/>
    </location>
</feature>
<evidence type="ECO:0000256" key="3">
    <source>
        <dbReference type="ARBA" id="ARBA00022723"/>
    </source>
</evidence>
<dbReference type="Pfam" id="PF17921">
    <property type="entry name" value="Integrase_H2C2"/>
    <property type="match status" value="3"/>
</dbReference>
<dbReference type="GO" id="GO:0001935">
    <property type="term" value="P:endothelial cell proliferation"/>
    <property type="evidence" value="ECO:0007669"/>
    <property type="project" value="UniProtKB-UniRule"/>
</dbReference>
<dbReference type="Gene3D" id="6.20.210.20">
    <property type="entry name" value="THAP domain"/>
    <property type="match status" value="1"/>
</dbReference>
<dbReference type="Gene3D" id="1.10.340.70">
    <property type="match status" value="3"/>
</dbReference>
<keyword evidence="19" id="KW-1185">Reference proteome</keyword>
<keyword evidence="8 14" id="KW-0238">DNA-binding</keyword>
<comment type="similarity">
    <text evidence="2 15">Belongs to the THAP1 family.</text>
</comment>
<dbReference type="Gene3D" id="3.50.80.10">
    <property type="entry name" value="D-tyrosyl-tRNA(Tyr) deacylase"/>
    <property type="match status" value="1"/>
</dbReference>
<reference evidence="18 19" key="1">
    <citation type="submission" date="2019-02" db="EMBL/GenBank/DDBJ databases">
        <title>Opniocepnalus argus genome.</title>
        <authorList>
            <person name="Zhou C."/>
            <person name="Xiao S."/>
        </authorList>
    </citation>
    <scope>NUCLEOTIDE SEQUENCE [LARGE SCALE GENOMIC DNA]</scope>
    <source>
        <strain evidence="18">OARG1902GOOAL</strain>
        <tissue evidence="18">Muscle</tissue>
    </source>
</reference>
<dbReference type="GO" id="GO:0003700">
    <property type="term" value="F:DNA-binding transcription factor activity"/>
    <property type="evidence" value="ECO:0007669"/>
    <property type="project" value="UniProtKB-UniRule"/>
</dbReference>
<dbReference type="Proteomes" id="UP000503349">
    <property type="component" value="Chromosome 16"/>
</dbReference>
<dbReference type="Pfam" id="PF02580">
    <property type="entry name" value="Tyr_Deacylase"/>
    <property type="match status" value="1"/>
</dbReference>
<evidence type="ECO:0000256" key="12">
    <source>
        <dbReference type="ARBA" id="ARBA00047676"/>
    </source>
</evidence>
<dbReference type="GO" id="GO:0051499">
    <property type="term" value="F:D-aminoacyl-tRNA deacylase activity"/>
    <property type="evidence" value="ECO:0007669"/>
    <property type="project" value="UniProtKB-EC"/>
</dbReference>
<accession>A0A6G1QEG7</accession>
<keyword evidence="3" id="KW-0479">Metal-binding</keyword>
<dbReference type="PANTHER" id="PTHR46600">
    <property type="entry name" value="THAP DOMAIN-CONTAINING"/>
    <property type="match status" value="1"/>
</dbReference>
<dbReference type="InterPro" id="IPR003732">
    <property type="entry name" value="Daa-tRNA_deacyls_DTD"/>
</dbReference>
<evidence type="ECO:0000256" key="9">
    <source>
        <dbReference type="ARBA" id="ARBA00023163"/>
    </source>
</evidence>
<dbReference type="GO" id="GO:0005737">
    <property type="term" value="C:cytoplasm"/>
    <property type="evidence" value="ECO:0007669"/>
    <property type="project" value="InterPro"/>
</dbReference>
<dbReference type="InterPro" id="IPR041588">
    <property type="entry name" value="Integrase_H2C2"/>
</dbReference>
<feature type="region of interest" description="Disordered" evidence="16">
    <location>
        <begin position="739"/>
        <end position="760"/>
    </location>
</feature>
<keyword evidence="7 15" id="KW-0175">Coiled coil</keyword>
<organism evidence="18 19">
    <name type="scientific">Channa argus</name>
    <name type="common">Northern snakehead</name>
    <name type="synonym">Ophicephalus argus</name>
    <dbReference type="NCBI Taxonomy" id="215402"/>
    <lineage>
        <taxon>Eukaryota</taxon>
        <taxon>Metazoa</taxon>
        <taxon>Chordata</taxon>
        <taxon>Craniata</taxon>
        <taxon>Vertebrata</taxon>
        <taxon>Euteleostomi</taxon>
        <taxon>Actinopterygii</taxon>
        <taxon>Neopterygii</taxon>
        <taxon>Teleostei</taxon>
        <taxon>Neoteleostei</taxon>
        <taxon>Acanthomorphata</taxon>
        <taxon>Anabantaria</taxon>
        <taxon>Anabantiformes</taxon>
        <taxon>Channoidei</taxon>
        <taxon>Channidae</taxon>
        <taxon>Channa</taxon>
    </lineage>
</organism>
<evidence type="ECO:0000256" key="16">
    <source>
        <dbReference type="SAM" id="MobiDB-lite"/>
    </source>
</evidence>
<dbReference type="EMBL" id="CM015727">
    <property type="protein sequence ID" value="KAF3700723.1"/>
    <property type="molecule type" value="Genomic_DNA"/>
</dbReference>
<comment type="subcellular location">
    <subcellularLocation>
        <location evidence="1 15">Nucleus</location>
        <location evidence="1 15">Nucleoplasm</location>
    </subcellularLocation>
</comment>
<feature type="compositionally biased region" description="Polar residues" evidence="16">
    <location>
        <begin position="792"/>
        <end position="803"/>
    </location>
</feature>
<feature type="compositionally biased region" description="Polar residues" evidence="16">
    <location>
        <begin position="631"/>
        <end position="640"/>
    </location>
</feature>
<keyword evidence="5" id="KW-0862">Zinc</keyword>
<comment type="catalytic activity">
    <reaction evidence="13">
        <text>a D-aminoacyl-tRNA + H2O = a tRNA + a D-alpha-amino acid + H(+)</text>
        <dbReference type="Rhea" id="RHEA:13953"/>
        <dbReference type="Rhea" id="RHEA-COMP:10123"/>
        <dbReference type="Rhea" id="RHEA-COMP:10124"/>
        <dbReference type="ChEBI" id="CHEBI:15377"/>
        <dbReference type="ChEBI" id="CHEBI:15378"/>
        <dbReference type="ChEBI" id="CHEBI:59871"/>
        <dbReference type="ChEBI" id="CHEBI:78442"/>
        <dbReference type="ChEBI" id="CHEBI:79333"/>
        <dbReference type="EC" id="3.1.1.96"/>
    </reaction>
</comment>
<dbReference type="Pfam" id="PF05485">
    <property type="entry name" value="THAP"/>
    <property type="match status" value="2"/>
</dbReference>
<dbReference type="InterPro" id="IPR026516">
    <property type="entry name" value="THAP1/10"/>
</dbReference>
<evidence type="ECO:0000256" key="13">
    <source>
        <dbReference type="ARBA" id="ARBA00048018"/>
    </source>
</evidence>
<protein>
    <recommendedName>
        <fullName evidence="15">THAP domain-containing protein 1</fullName>
    </recommendedName>
</protein>
<dbReference type="AlphaFoldDB" id="A0A6G1QEG7"/>
<evidence type="ECO:0000259" key="17">
    <source>
        <dbReference type="PROSITE" id="PS50950"/>
    </source>
</evidence>
<dbReference type="OrthoDB" id="6496718at2759"/>
<evidence type="ECO:0000256" key="14">
    <source>
        <dbReference type="PROSITE-ProRule" id="PRU00309"/>
    </source>
</evidence>
<feature type="compositionally biased region" description="Low complexity" evidence="16">
    <location>
        <begin position="744"/>
        <end position="757"/>
    </location>
</feature>
<comment type="function">
    <text evidence="15">DNA-binding transcription regulator that regulates endothelial cell proliferation and G1/S cell-cycle progression. Specifically binds the 5'-[AT]NTNN[GT]GGCA[AGT]-3' core DNA sequence and acts by modulating expression of pRB-E2F cell-cycle target genes.</text>
</comment>
<evidence type="ECO:0000256" key="4">
    <source>
        <dbReference type="ARBA" id="ARBA00022771"/>
    </source>
</evidence>
<dbReference type="SUPFAM" id="SSF69500">
    <property type="entry name" value="DTD-like"/>
    <property type="match status" value="1"/>
</dbReference>
<feature type="region of interest" description="Disordered" evidence="16">
    <location>
        <begin position="619"/>
        <end position="685"/>
    </location>
</feature>
<evidence type="ECO:0000313" key="18">
    <source>
        <dbReference type="EMBL" id="KAF3700723.1"/>
    </source>
</evidence>
<dbReference type="SMART" id="SM00692">
    <property type="entry name" value="DM3"/>
    <property type="match status" value="2"/>
</dbReference>
<dbReference type="GO" id="GO:0005654">
    <property type="term" value="C:nucleoplasm"/>
    <property type="evidence" value="ECO:0007669"/>
    <property type="project" value="UniProtKB-SubCell"/>
</dbReference>
<evidence type="ECO:0000256" key="8">
    <source>
        <dbReference type="ARBA" id="ARBA00023125"/>
    </source>
</evidence>
<keyword evidence="6 15" id="KW-0805">Transcription regulation</keyword>
<dbReference type="PANTHER" id="PTHR46600:SF1">
    <property type="entry name" value="THAP DOMAIN-CONTAINING PROTEIN 1"/>
    <property type="match status" value="1"/>
</dbReference>
<feature type="region of interest" description="Disordered" evidence="16">
    <location>
        <begin position="792"/>
        <end position="836"/>
    </location>
</feature>
<sequence length="1036" mass="117587">MGRTLSFEFLDKVELFVRTGTFPADASKSSKKVTRAASKHFTYKDGRLWRTFRGRLLRVVRSHEEMREILIRYHDNNNHAGQCRAVKEIMLMYYWIGVTPAVKSWIKNCVLCKSRTNNESHEPPIQCCLAYSCDATSYIYPELTFHRFPKDAVMRQKWLAVAHRDEGSLRTNSYLCSQHFESSCFTLNEDGQLTLSPDAVPTVITVEVNEEEAAVPTDEDVLDSNSLEDFFVTSHLETNDPSELVLNQSEMPVQLQEHQYCLPAPDPYYRAVQTVKEDNRRKTTIEPSFVLYNQLSRYLSHRVVPLQSKKGRSSFRRMAKRFGLIDGVLMYTRVSPPVRVPRSREEVNSILQQFHDNQSHSGQGICQQNITKHFYWSNMTRDLARWIASCHTCLNRTKRKWLRCSIYSCTNCCGPVERGLGLTFHEFPLHNAALLAQWLKAVGRPKWHPRLRSSICSTHFTEDCFDRGGQKVTLRPDAVPTLLVHGDIVTKSSGPTQPALGEEAYFAKFDAAELYLRRRIYPPGLSFVEKNTFRRFCRNFAIKDDELHTVKGDRECLVLRNREQVQAVLNDYHNELNHLDVIKCLRLLKERFFWKTMRPDVVQWINKCSQCNRKKMNKAEVLRQQEEPESLLQSPQIQAHSDSGRDNDDSDDEEEGGESGGEEDGQPAVNPQDRAENPCLTPINPQPRTSIILHLKSPINLQSRTSNTPFVARLVPIKTVNPLQTEVQFESQPVVQIQVKPQRQEQTQDQTGTGSQGSARTHHYIQAATKCLPEPRPPLELMAALPKATIDTQSKCQTSSQPWSCHRIQHPVKRRRDPEAGPSSKRSSSCGLEPVVAPSSKPWPVFTIAGPTTAQTAKPPAEGDGPAPVQTPRKLQARTIVQQCSQAKVKIKPAVDGVDAEWAEIQEGVVVYVCFFDGATEDVTYEMANSLMTTKLFRKSARHTISLLDLPGSVLFIPQDSLAGEPAPKRRLQYKRVCEPWRGAQLFSSLVSTCTELMLDSVKCRKAGVKVEQGVYGQKQEIVLNSAEPLTLLLEF</sequence>
<comment type="catalytic activity">
    <reaction evidence="12">
        <text>glycyl-tRNA(Ala) + H2O = tRNA(Ala) + glycine + H(+)</text>
        <dbReference type="Rhea" id="RHEA:53744"/>
        <dbReference type="Rhea" id="RHEA-COMP:9657"/>
        <dbReference type="Rhea" id="RHEA-COMP:13640"/>
        <dbReference type="ChEBI" id="CHEBI:15377"/>
        <dbReference type="ChEBI" id="CHEBI:15378"/>
        <dbReference type="ChEBI" id="CHEBI:57305"/>
        <dbReference type="ChEBI" id="CHEBI:78442"/>
        <dbReference type="ChEBI" id="CHEBI:78522"/>
        <dbReference type="EC" id="3.1.1.96"/>
    </reaction>
</comment>
<keyword evidence="4 14" id="KW-0863">Zinc-finger</keyword>
<dbReference type="InterPro" id="IPR038441">
    <property type="entry name" value="THAP_Znf_sf"/>
</dbReference>
<dbReference type="GO" id="GO:0008270">
    <property type="term" value="F:zinc ion binding"/>
    <property type="evidence" value="ECO:0007669"/>
    <property type="project" value="UniProtKB-KW"/>
</dbReference>
<evidence type="ECO:0000256" key="2">
    <source>
        <dbReference type="ARBA" id="ARBA00006177"/>
    </source>
</evidence>
<name>A0A6G1QEG7_CHAAH</name>
<evidence type="ECO:0000256" key="15">
    <source>
        <dbReference type="RuleBase" id="RU369073"/>
    </source>
</evidence>
<evidence type="ECO:0000256" key="10">
    <source>
        <dbReference type="ARBA" id="ARBA00023242"/>
    </source>
</evidence>
<keyword evidence="10 15" id="KW-0539">Nucleus</keyword>
<proteinExistence type="inferred from homology"/>